<evidence type="ECO:0000256" key="2">
    <source>
        <dbReference type="ARBA" id="ARBA00023315"/>
    </source>
</evidence>
<dbReference type="EMBL" id="CP002580">
    <property type="protein sequence ID" value="AJK47012.1"/>
    <property type="molecule type" value="Genomic_DNA"/>
</dbReference>
<dbReference type="KEGG" id="bgp:BGL_1c25220"/>
<evidence type="ECO:0000256" key="1">
    <source>
        <dbReference type="ARBA" id="ARBA00022679"/>
    </source>
</evidence>
<keyword evidence="2" id="KW-0012">Acyltransferase</keyword>
<evidence type="ECO:0000259" key="3">
    <source>
        <dbReference type="PROSITE" id="PS51186"/>
    </source>
</evidence>
<name>A0A0B6RNW3_BURPL</name>
<dbReference type="PANTHER" id="PTHR43877:SF5">
    <property type="entry name" value="BLL8307 PROTEIN"/>
    <property type="match status" value="1"/>
</dbReference>
<gene>
    <name evidence="4" type="ORF">BGL_1c25220</name>
</gene>
<dbReference type="PANTHER" id="PTHR43877">
    <property type="entry name" value="AMINOALKYLPHOSPHONATE N-ACETYLTRANSFERASE-RELATED-RELATED"/>
    <property type="match status" value="1"/>
</dbReference>
<dbReference type="Gene3D" id="3.40.630.30">
    <property type="match status" value="1"/>
</dbReference>
<dbReference type="HOGENOM" id="CLU_013985_11_8_4"/>
<dbReference type="PROSITE" id="PS51186">
    <property type="entry name" value="GNAT"/>
    <property type="match status" value="1"/>
</dbReference>
<organism evidence="4 5">
    <name type="scientific">Burkholderia plantarii</name>
    <dbReference type="NCBI Taxonomy" id="41899"/>
    <lineage>
        <taxon>Bacteria</taxon>
        <taxon>Pseudomonadati</taxon>
        <taxon>Pseudomonadota</taxon>
        <taxon>Betaproteobacteria</taxon>
        <taxon>Burkholderiales</taxon>
        <taxon>Burkholderiaceae</taxon>
        <taxon>Burkholderia</taxon>
    </lineage>
</organism>
<protein>
    <submittedName>
        <fullName evidence="4">Acetyltransferase, GNAT family</fullName>
    </submittedName>
</protein>
<dbReference type="CDD" id="cd04301">
    <property type="entry name" value="NAT_SF"/>
    <property type="match status" value="1"/>
</dbReference>
<dbReference type="Pfam" id="PF00583">
    <property type="entry name" value="Acetyltransf_1"/>
    <property type="match status" value="1"/>
</dbReference>
<dbReference type="InterPro" id="IPR000182">
    <property type="entry name" value="GNAT_dom"/>
</dbReference>
<keyword evidence="1 4" id="KW-0808">Transferase</keyword>
<sequence>MRYWRGAGPASCTPHACLAHPSTRRNPFMIIKPGDFDHPQVTALLRLHLQGMQADSPPGSVFALDLSGLQRPDIAFFTAWDGEALLGCGALRELSPTHGEIKSMRTAAEHLRRGVGSRLLEHLLALARERGYSRVSLETGSGEAFDPAVAMYRRHGFVSGECFGGYTASGFNQFLHLDLAAR</sequence>
<evidence type="ECO:0000313" key="4">
    <source>
        <dbReference type="EMBL" id="AJK47012.1"/>
    </source>
</evidence>
<reference evidence="5" key="1">
    <citation type="submission" date="2011-03" db="EMBL/GenBank/DDBJ databases">
        <authorList>
            <person name="Voget S."/>
            <person name="Streit W.R."/>
            <person name="Jaeger K.E."/>
            <person name="Daniel R."/>
        </authorList>
    </citation>
    <scope>NUCLEOTIDE SEQUENCE [LARGE SCALE GENOMIC DNA]</scope>
    <source>
        <strain evidence="5">PG1</strain>
    </source>
</reference>
<dbReference type="GO" id="GO:0016747">
    <property type="term" value="F:acyltransferase activity, transferring groups other than amino-acyl groups"/>
    <property type="evidence" value="ECO:0007669"/>
    <property type="project" value="InterPro"/>
</dbReference>
<feature type="domain" description="N-acetyltransferase" evidence="3">
    <location>
        <begin position="29"/>
        <end position="182"/>
    </location>
</feature>
<dbReference type="SUPFAM" id="SSF55729">
    <property type="entry name" value="Acyl-CoA N-acyltransferases (Nat)"/>
    <property type="match status" value="1"/>
</dbReference>
<keyword evidence="5" id="KW-1185">Reference proteome</keyword>
<dbReference type="InterPro" id="IPR016181">
    <property type="entry name" value="Acyl_CoA_acyltransferase"/>
</dbReference>
<accession>A0A0B6RNW3</accession>
<dbReference type="Proteomes" id="UP000031838">
    <property type="component" value="Chromosome 1"/>
</dbReference>
<dbReference type="AlphaFoldDB" id="A0A0B6RNW3"/>
<reference evidence="4 5" key="2">
    <citation type="journal article" date="2016" name="Appl. Microbiol. Biotechnol.">
        <title>Mutations improving production and secretion of extracellular lipase by Burkholderia glumae PG1.</title>
        <authorList>
            <person name="Knapp A."/>
            <person name="Voget S."/>
            <person name="Gao R."/>
            <person name="Zaburannyi N."/>
            <person name="Krysciak D."/>
            <person name="Breuer M."/>
            <person name="Hauer B."/>
            <person name="Streit W.R."/>
            <person name="Muller R."/>
            <person name="Daniel R."/>
            <person name="Jaeger K.E."/>
        </authorList>
    </citation>
    <scope>NUCLEOTIDE SEQUENCE [LARGE SCALE GENOMIC DNA]</scope>
    <source>
        <strain evidence="4 5">PG1</strain>
    </source>
</reference>
<dbReference type="InterPro" id="IPR050832">
    <property type="entry name" value="Bact_Acetyltransf"/>
</dbReference>
<proteinExistence type="predicted"/>
<evidence type="ECO:0000313" key="5">
    <source>
        <dbReference type="Proteomes" id="UP000031838"/>
    </source>
</evidence>